<evidence type="ECO:0000313" key="9">
    <source>
        <dbReference type="Proteomes" id="UP000183832"/>
    </source>
</evidence>
<evidence type="ECO:0000256" key="1">
    <source>
        <dbReference type="ARBA" id="ARBA00000885"/>
    </source>
</evidence>
<feature type="active site" description="Glycyl thioester intermediate" evidence="6">
    <location>
        <position position="1033"/>
    </location>
</feature>
<evidence type="ECO:0000313" key="8">
    <source>
        <dbReference type="EMBL" id="CRL00069.1"/>
    </source>
</evidence>
<evidence type="ECO:0000256" key="2">
    <source>
        <dbReference type="ARBA" id="ARBA00004906"/>
    </source>
</evidence>
<dbReference type="PANTHER" id="PTHR45700:SF3">
    <property type="entry name" value="UBIQUITIN-PROTEIN LIGASE E3B"/>
    <property type="match status" value="1"/>
</dbReference>
<accession>A0A1J1IIK9</accession>
<dbReference type="Proteomes" id="UP000183832">
    <property type="component" value="Unassembled WGS sequence"/>
</dbReference>
<dbReference type="PROSITE" id="PS50096">
    <property type="entry name" value="IQ"/>
    <property type="match status" value="1"/>
</dbReference>
<proteinExistence type="predicted"/>
<protein>
    <recommendedName>
        <fullName evidence="3">HECT-type E3 ubiquitin transferase</fullName>
        <ecNumber evidence="3">2.3.2.26</ecNumber>
    </recommendedName>
</protein>
<keyword evidence="9" id="KW-1185">Reference proteome</keyword>
<dbReference type="EC" id="2.3.2.26" evidence="3"/>
<dbReference type="InterPro" id="IPR000569">
    <property type="entry name" value="HECT_dom"/>
</dbReference>
<dbReference type="SUPFAM" id="SSF56204">
    <property type="entry name" value="Hect, E3 ligase catalytic domain"/>
    <property type="match status" value="1"/>
</dbReference>
<evidence type="ECO:0000256" key="3">
    <source>
        <dbReference type="ARBA" id="ARBA00012485"/>
    </source>
</evidence>
<dbReference type="Gene3D" id="3.30.2410.10">
    <property type="entry name" value="Hect, E3 ligase catalytic domain"/>
    <property type="match status" value="1"/>
</dbReference>
<dbReference type="GO" id="GO:0061630">
    <property type="term" value="F:ubiquitin protein ligase activity"/>
    <property type="evidence" value="ECO:0007669"/>
    <property type="project" value="UniProtKB-EC"/>
</dbReference>
<dbReference type="FunFam" id="3.30.2160.10:FF:000002">
    <property type="entry name" value="Putative Ubiquitin-protein ligase E3C"/>
    <property type="match status" value="1"/>
</dbReference>
<keyword evidence="5 6" id="KW-0833">Ubl conjugation pathway</keyword>
<dbReference type="Gene3D" id="3.30.2160.10">
    <property type="entry name" value="Hect, E3 ligase catalytic domain"/>
    <property type="match status" value="1"/>
</dbReference>
<dbReference type="InterPro" id="IPR000048">
    <property type="entry name" value="IQ_motif_EF-hand-BS"/>
</dbReference>
<dbReference type="GO" id="GO:0009966">
    <property type="term" value="P:regulation of signal transduction"/>
    <property type="evidence" value="ECO:0007669"/>
    <property type="project" value="UniProtKB-ARBA"/>
</dbReference>
<dbReference type="CDD" id="cd00078">
    <property type="entry name" value="HECTc"/>
    <property type="match status" value="1"/>
</dbReference>
<dbReference type="PANTHER" id="PTHR45700">
    <property type="entry name" value="UBIQUITIN-PROTEIN LIGASE E3C"/>
    <property type="match status" value="1"/>
</dbReference>
<keyword evidence="4" id="KW-0808">Transferase</keyword>
<dbReference type="InterPro" id="IPR044611">
    <property type="entry name" value="E3A/B/C-like"/>
</dbReference>
<dbReference type="GO" id="GO:0000209">
    <property type="term" value="P:protein polyubiquitination"/>
    <property type="evidence" value="ECO:0007669"/>
    <property type="project" value="InterPro"/>
</dbReference>
<evidence type="ECO:0000256" key="5">
    <source>
        <dbReference type="ARBA" id="ARBA00022786"/>
    </source>
</evidence>
<dbReference type="InterPro" id="IPR035983">
    <property type="entry name" value="Hect_E3_ubiquitin_ligase"/>
</dbReference>
<name>A0A1J1IIK9_9DIPT</name>
<feature type="domain" description="HECT" evidence="7">
    <location>
        <begin position="706"/>
        <end position="1065"/>
    </location>
</feature>
<dbReference type="SMART" id="SM00015">
    <property type="entry name" value="IQ"/>
    <property type="match status" value="1"/>
</dbReference>
<evidence type="ECO:0000259" key="7">
    <source>
        <dbReference type="PROSITE" id="PS50237"/>
    </source>
</evidence>
<dbReference type="Pfam" id="PF00632">
    <property type="entry name" value="HECT"/>
    <property type="match status" value="1"/>
</dbReference>
<reference evidence="8 9" key="1">
    <citation type="submission" date="2015-04" db="EMBL/GenBank/DDBJ databases">
        <authorList>
            <person name="Syromyatnikov M.Y."/>
            <person name="Popov V.N."/>
        </authorList>
    </citation>
    <scope>NUCLEOTIDE SEQUENCE [LARGE SCALE GENOMIC DNA]</scope>
</reference>
<dbReference type="CDD" id="cd23767">
    <property type="entry name" value="IQCD"/>
    <property type="match status" value="1"/>
</dbReference>
<dbReference type="Pfam" id="PF00612">
    <property type="entry name" value="IQ"/>
    <property type="match status" value="1"/>
</dbReference>
<comment type="pathway">
    <text evidence="2">Protein modification; protein ubiquitination.</text>
</comment>
<dbReference type="SMART" id="SM00119">
    <property type="entry name" value="HECTc"/>
    <property type="match status" value="1"/>
</dbReference>
<dbReference type="AlphaFoldDB" id="A0A1J1IIK9"/>
<evidence type="ECO:0000256" key="6">
    <source>
        <dbReference type="PROSITE-ProRule" id="PRU00104"/>
    </source>
</evidence>
<dbReference type="GO" id="GO:0006511">
    <property type="term" value="P:ubiquitin-dependent protein catabolic process"/>
    <property type="evidence" value="ECO:0007669"/>
    <property type="project" value="TreeGrafter"/>
</dbReference>
<dbReference type="EMBL" id="CVRI01000054">
    <property type="protein sequence ID" value="CRL00069.1"/>
    <property type="molecule type" value="Genomic_DNA"/>
</dbReference>
<organism evidence="8 9">
    <name type="scientific">Clunio marinus</name>
    <dbReference type="NCBI Taxonomy" id="568069"/>
    <lineage>
        <taxon>Eukaryota</taxon>
        <taxon>Metazoa</taxon>
        <taxon>Ecdysozoa</taxon>
        <taxon>Arthropoda</taxon>
        <taxon>Hexapoda</taxon>
        <taxon>Insecta</taxon>
        <taxon>Pterygota</taxon>
        <taxon>Neoptera</taxon>
        <taxon>Endopterygota</taxon>
        <taxon>Diptera</taxon>
        <taxon>Nematocera</taxon>
        <taxon>Chironomoidea</taxon>
        <taxon>Chironomidae</taxon>
        <taxon>Clunio</taxon>
    </lineage>
</organism>
<gene>
    <name evidence="8" type="ORF">CLUMA_CG013353</name>
</gene>
<dbReference type="Gene3D" id="3.90.1750.10">
    <property type="entry name" value="Hect, E3 ligase catalytic domains"/>
    <property type="match status" value="1"/>
</dbReference>
<evidence type="ECO:0000256" key="4">
    <source>
        <dbReference type="ARBA" id="ARBA00022679"/>
    </source>
</evidence>
<sequence length="1065" mass="122634">MDKSDQSKFLENIKSRRNERHKKIEIEQERTQAAVCIQKTFRGWIARTKFKKEILDDFSNLIPMSIPDDTTDIELKPNLQVYKSASRFLLVSWKSEEESEENRKRFEGLCRYLLISLDSESPKLSYVGLALNKEHSLSFINHLKQLLFKCCTILDSLKPETHSDTVSLALILRTLVAFTCPNGWCILKNKQLIVMKPAMQQICNNVLGFLIQKGFFISLRSILVKGTCRSVVALKPVSLNAVITLSIRPLINANFTQNLLMQFICHVLSIPALIYHIEQLTPSTLKSFQSRGLFKKCVDTICEKDNFKFIANSLQGAKLLALTANLIHLYNMEPIEVAQEMSYRQIIFMMKTLFETIPDTVEQRGTCSQWHELLGWYNASKANETIYENLSLIKKQVNLLWSHKLTKMLFGDHLKQVASMLEKNEKETNTSSSAVSSNSFIKKAIELKSGIINKSSKSNKKFDSNDIQRVALTCAMYYEALVTLPQLKLDILSGICYNGTILKDLWTTIISLGIKSFIDVIRYDDVNNPPALLLLLFCESMTHYVTILDDLEMYEQQTLFSLDDYIILSHFLNNLLFKTVHENIYEAKVVFNCPLFVSMHTLLLCLYRRDNRRAFAPENHWIIKDIKPAYFLMDLEKGKKHVQLLLQKMPHIISHQERVALFRKYVQNEKAVLGLTDSAYTPSSALVTVHRDRIVEDGYRQLAALPPRSLKGIIRVRFINQQGLDEAGIDQDGVFKEFLEETIKRVFDPSLNLFKMTAENRLYPSPTSHLQENHLQLFEFVGRILGKALYEGILVDVPFASFFLSLVLGQTQQAFYSCIDELPSLDKDLYKSLTFIKHYEGDVSDLDLTFSVDEDVMGKIITHELVPGGRLQQVTNDNRINYIHSMAFFRMHTQIWEQTSAFIRGFRSIINSDWLSLFSMVELQRLISGDTNPLDLKDLRRNTQYFGGFHDSHRVIGWLWDILAKDFTEEERRLFLKFVTSCSRPPLLGFAHMEPQFSIRCVEVGDTIGSVIRGFFTIRKREPLLRLPSSSTCFNLLKLPNYQKKSTLRDKLRYAITSNTGFELS</sequence>
<comment type="catalytic activity">
    <reaction evidence="1">
        <text>S-ubiquitinyl-[E2 ubiquitin-conjugating enzyme]-L-cysteine + [acceptor protein]-L-lysine = [E2 ubiquitin-conjugating enzyme]-L-cysteine + N(6)-ubiquitinyl-[acceptor protein]-L-lysine.</text>
        <dbReference type="EC" id="2.3.2.26"/>
    </reaction>
</comment>
<dbReference type="PROSITE" id="PS50237">
    <property type="entry name" value="HECT"/>
    <property type="match status" value="1"/>
</dbReference>
<dbReference type="STRING" id="568069.A0A1J1IIK9"/>
<dbReference type="OrthoDB" id="8068875at2759"/>